<dbReference type="InterPro" id="IPR051532">
    <property type="entry name" value="Ester_Hydrolysis_Enzymes"/>
</dbReference>
<protein>
    <submittedName>
        <fullName evidence="2">SGNH/GDSL hydrolase family protein</fullName>
    </submittedName>
</protein>
<organism evidence="2 3">
    <name type="scientific">Halobacillus locisalis</name>
    <dbReference type="NCBI Taxonomy" id="220753"/>
    <lineage>
        <taxon>Bacteria</taxon>
        <taxon>Bacillati</taxon>
        <taxon>Bacillota</taxon>
        <taxon>Bacilli</taxon>
        <taxon>Bacillales</taxon>
        <taxon>Bacillaceae</taxon>
        <taxon>Halobacillus</taxon>
    </lineage>
</organism>
<comment type="caution">
    <text evidence="2">The sequence shown here is derived from an EMBL/GenBank/DDBJ whole genome shotgun (WGS) entry which is preliminary data.</text>
</comment>
<evidence type="ECO:0000259" key="1">
    <source>
        <dbReference type="Pfam" id="PF13472"/>
    </source>
</evidence>
<dbReference type="EMBL" id="JACEFG010000002">
    <property type="protein sequence ID" value="MBA2175028.1"/>
    <property type="molecule type" value="Genomic_DNA"/>
</dbReference>
<name>A0A838CT02_9BACI</name>
<feature type="domain" description="SGNH hydrolase-type esterase" evidence="1">
    <location>
        <begin position="31"/>
        <end position="222"/>
    </location>
</feature>
<sequence>MVMKTWMIMIVVATMLWAPYATSAEEKRLVAIGDSIPFGYNIEEENLSPPKDSFPSIIANERGLEVTNLSIPGLTSKELLQAIKDNDIFRESLKNADYVTVYIGGNDLLNVVKKNKGLDGLKIEQVAPVMRRLVDHVHSIILEIDKLTDGKILVYNLYNPYPQAGKQLDVPLTYINQQYASLIQLLDHFSDVQLVDAYHAYQGHPEYILPGDVHPTKQGQRVLARLSLKYIQ</sequence>
<dbReference type="AlphaFoldDB" id="A0A838CT02"/>
<dbReference type="GO" id="GO:0004622">
    <property type="term" value="F:phosphatidylcholine lysophospholipase activity"/>
    <property type="evidence" value="ECO:0007669"/>
    <property type="project" value="TreeGrafter"/>
</dbReference>
<keyword evidence="3" id="KW-1185">Reference proteome</keyword>
<keyword evidence="2" id="KW-0378">Hydrolase</keyword>
<accession>A0A838CT02</accession>
<dbReference type="Proteomes" id="UP000571017">
    <property type="component" value="Unassembled WGS sequence"/>
</dbReference>
<dbReference type="Pfam" id="PF13472">
    <property type="entry name" value="Lipase_GDSL_2"/>
    <property type="match status" value="1"/>
</dbReference>
<dbReference type="PANTHER" id="PTHR30383:SF5">
    <property type="entry name" value="SGNH HYDROLASE-TYPE ESTERASE DOMAIN-CONTAINING PROTEIN"/>
    <property type="match status" value="1"/>
</dbReference>
<evidence type="ECO:0000313" key="3">
    <source>
        <dbReference type="Proteomes" id="UP000571017"/>
    </source>
</evidence>
<dbReference type="Gene3D" id="3.40.50.1110">
    <property type="entry name" value="SGNH hydrolase"/>
    <property type="match status" value="1"/>
</dbReference>
<evidence type="ECO:0000313" key="2">
    <source>
        <dbReference type="EMBL" id="MBA2175028.1"/>
    </source>
</evidence>
<reference evidence="2 3" key="1">
    <citation type="journal article" date="2004" name="Extremophiles">
        <title>Halobacillus locisalis sp. nov., a halophilic bacterium isolated from a marine solar saltern of the Yellow Sea in Korea.</title>
        <authorList>
            <person name="Yoon J.H."/>
            <person name="Kang K.H."/>
            <person name="Oh T.K."/>
            <person name="Park Y.H."/>
        </authorList>
    </citation>
    <scope>NUCLEOTIDE SEQUENCE [LARGE SCALE GENOMIC DNA]</scope>
    <source>
        <strain evidence="2 3">KCTC 3788</strain>
    </source>
</reference>
<dbReference type="PANTHER" id="PTHR30383">
    <property type="entry name" value="THIOESTERASE 1/PROTEASE 1/LYSOPHOSPHOLIPASE L1"/>
    <property type="match status" value="1"/>
</dbReference>
<dbReference type="CDD" id="cd00229">
    <property type="entry name" value="SGNH_hydrolase"/>
    <property type="match status" value="1"/>
</dbReference>
<dbReference type="SUPFAM" id="SSF52266">
    <property type="entry name" value="SGNH hydrolase"/>
    <property type="match status" value="1"/>
</dbReference>
<dbReference type="InterPro" id="IPR013830">
    <property type="entry name" value="SGNH_hydro"/>
</dbReference>
<gene>
    <name evidence="2" type="ORF">H0266_09000</name>
</gene>
<proteinExistence type="predicted"/>
<dbReference type="InterPro" id="IPR036514">
    <property type="entry name" value="SGNH_hydro_sf"/>
</dbReference>